<sequence>MSTIQVADVAFVAATPRRVAAALAGERRWRTWFPDLRLSVTDDRGERGLRWGVQGALAGTSEMWIEPALDGVLLHYFLHAEPTGAPPPAEVAAETRARRVAGRSAMLDVKFTAEEGRALGEPALTDDETALDSGKGHR</sequence>
<gene>
    <name evidence="2" type="ORF">GCM10023147_14100</name>
</gene>
<dbReference type="SUPFAM" id="SSF55961">
    <property type="entry name" value="Bet v1-like"/>
    <property type="match status" value="1"/>
</dbReference>
<evidence type="ECO:0000256" key="1">
    <source>
        <dbReference type="SAM" id="MobiDB-lite"/>
    </source>
</evidence>
<comment type="caution">
    <text evidence="2">The sequence shown here is derived from an EMBL/GenBank/DDBJ whole genome shotgun (WGS) entry which is preliminary data.</text>
</comment>
<dbReference type="RefSeq" id="WP_344992906.1">
    <property type="nucleotide sequence ID" value="NZ_BAABFR010000015.1"/>
</dbReference>
<keyword evidence="3" id="KW-1185">Reference proteome</keyword>
<evidence type="ECO:0000313" key="2">
    <source>
        <dbReference type="EMBL" id="GAA4388473.1"/>
    </source>
</evidence>
<accession>A0ABP8JCM0</accession>
<dbReference type="Proteomes" id="UP001500635">
    <property type="component" value="Unassembled WGS sequence"/>
</dbReference>
<reference evidence="3" key="1">
    <citation type="journal article" date="2019" name="Int. J. Syst. Evol. Microbiol.">
        <title>The Global Catalogue of Microorganisms (GCM) 10K type strain sequencing project: providing services to taxonomists for standard genome sequencing and annotation.</title>
        <authorList>
            <consortium name="The Broad Institute Genomics Platform"/>
            <consortium name="The Broad Institute Genome Sequencing Center for Infectious Disease"/>
            <person name="Wu L."/>
            <person name="Ma J."/>
        </authorList>
    </citation>
    <scope>NUCLEOTIDE SEQUENCE [LARGE SCALE GENOMIC DNA]</scope>
    <source>
        <strain evidence="3">JCM 17688</strain>
    </source>
</reference>
<evidence type="ECO:0008006" key="4">
    <source>
        <dbReference type="Google" id="ProtNLM"/>
    </source>
</evidence>
<dbReference type="EMBL" id="BAABFR010000015">
    <property type="protein sequence ID" value="GAA4388473.1"/>
    <property type="molecule type" value="Genomic_DNA"/>
</dbReference>
<protein>
    <recommendedName>
        <fullName evidence="4">Polyketide cyclase / dehydrase and lipid transport</fullName>
    </recommendedName>
</protein>
<proteinExistence type="predicted"/>
<feature type="region of interest" description="Disordered" evidence="1">
    <location>
        <begin position="117"/>
        <end position="138"/>
    </location>
</feature>
<evidence type="ECO:0000313" key="3">
    <source>
        <dbReference type="Proteomes" id="UP001500635"/>
    </source>
</evidence>
<name>A0ABP8JCM0_9ACTN</name>
<organism evidence="2 3">
    <name type="scientific">Tsukamurella soli</name>
    <dbReference type="NCBI Taxonomy" id="644556"/>
    <lineage>
        <taxon>Bacteria</taxon>
        <taxon>Bacillati</taxon>
        <taxon>Actinomycetota</taxon>
        <taxon>Actinomycetes</taxon>
        <taxon>Mycobacteriales</taxon>
        <taxon>Tsukamurellaceae</taxon>
        <taxon>Tsukamurella</taxon>
    </lineage>
</organism>